<protein>
    <recommendedName>
        <fullName evidence="4">Secreted protein</fullName>
    </recommendedName>
</protein>
<comment type="caution">
    <text evidence="2">The sequence shown here is derived from an EMBL/GenBank/DDBJ whole genome shotgun (WGS) entry which is preliminary data.</text>
</comment>
<feature type="signal peptide" evidence="1">
    <location>
        <begin position="1"/>
        <end position="27"/>
    </location>
</feature>
<sequence>MSKTILKKTIAAVITAMVFFPVSPSVAGTPQAANAGKAAAKTVNARPEGVNLDMIYMPSKGNKICTADQGQRDSCMVDVVVTYADGVTRKEFGVYVGRDLIVTNYELVTGHGDTHAVKPGDGHAYTVALGDGTTRKALPWAFVPGSVAVLRMQ</sequence>
<evidence type="ECO:0000256" key="1">
    <source>
        <dbReference type="SAM" id="SignalP"/>
    </source>
</evidence>
<proteinExistence type="predicted"/>
<dbReference type="RefSeq" id="WP_110392240.1">
    <property type="nucleotide sequence ID" value="NZ_QJKI01000039.1"/>
</dbReference>
<name>A0A318KC61_9NEIS</name>
<dbReference type="EMBL" id="QJKI01000039">
    <property type="protein sequence ID" value="PXX73681.1"/>
    <property type="molecule type" value="Genomic_DNA"/>
</dbReference>
<evidence type="ECO:0008006" key="4">
    <source>
        <dbReference type="Google" id="ProtNLM"/>
    </source>
</evidence>
<evidence type="ECO:0000313" key="3">
    <source>
        <dbReference type="Proteomes" id="UP000247555"/>
    </source>
</evidence>
<accession>A0A318KC61</accession>
<gene>
    <name evidence="2" type="ORF">DFR34_13911</name>
</gene>
<evidence type="ECO:0000313" key="2">
    <source>
        <dbReference type="EMBL" id="PXX73681.1"/>
    </source>
</evidence>
<keyword evidence="3" id="KW-1185">Reference proteome</keyword>
<dbReference type="Proteomes" id="UP000247555">
    <property type="component" value="Unassembled WGS sequence"/>
</dbReference>
<dbReference type="AlphaFoldDB" id="A0A318KC61"/>
<keyword evidence="1" id="KW-0732">Signal</keyword>
<feature type="chain" id="PRO_5016367442" description="Secreted protein" evidence="1">
    <location>
        <begin position="28"/>
        <end position="153"/>
    </location>
</feature>
<reference evidence="2 3" key="1">
    <citation type="submission" date="2018-05" db="EMBL/GenBank/DDBJ databases">
        <title>Genomic Encyclopedia of Type Strains, Phase IV (KMG-IV): sequencing the most valuable type-strain genomes for metagenomic binning, comparative biology and taxonomic classification.</title>
        <authorList>
            <person name="Goeker M."/>
        </authorList>
    </citation>
    <scope>NUCLEOTIDE SEQUENCE [LARGE SCALE GENOMIC DNA]</scope>
    <source>
        <strain evidence="2 3">DSM 29661</strain>
    </source>
</reference>
<organism evidence="2 3">
    <name type="scientific">Rivihabitans pingtungensis</name>
    <dbReference type="NCBI Taxonomy" id="1054498"/>
    <lineage>
        <taxon>Bacteria</taxon>
        <taxon>Pseudomonadati</taxon>
        <taxon>Pseudomonadota</taxon>
        <taxon>Betaproteobacteria</taxon>
        <taxon>Neisseriales</taxon>
        <taxon>Aquaspirillaceae</taxon>
        <taxon>Rivihabitans</taxon>
    </lineage>
</organism>